<dbReference type="AlphaFoldDB" id="A0A4Z0PBC2"/>
<accession>A0A4Z0PBC2</accession>
<organism evidence="2 3">
    <name type="scientific">Hymenobacter fodinae</name>
    <dbReference type="NCBI Taxonomy" id="2510796"/>
    <lineage>
        <taxon>Bacteria</taxon>
        <taxon>Pseudomonadati</taxon>
        <taxon>Bacteroidota</taxon>
        <taxon>Cytophagia</taxon>
        <taxon>Cytophagales</taxon>
        <taxon>Hymenobacteraceae</taxon>
        <taxon>Hymenobacter</taxon>
    </lineage>
</organism>
<evidence type="ECO:0000313" key="2">
    <source>
        <dbReference type="EMBL" id="TGE08777.1"/>
    </source>
</evidence>
<reference evidence="2 3" key="1">
    <citation type="submission" date="2019-04" db="EMBL/GenBank/DDBJ databases">
        <authorList>
            <person name="Feng G."/>
            <person name="Zhang J."/>
            <person name="Zhu H."/>
        </authorList>
    </citation>
    <scope>NUCLEOTIDE SEQUENCE [LARGE SCALE GENOMIC DNA]</scope>
    <source>
        <strain evidence="2 3">92R-1</strain>
    </source>
</reference>
<evidence type="ECO:0000256" key="1">
    <source>
        <dbReference type="SAM" id="MobiDB-lite"/>
    </source>
</evidence>
<gene>
    <name evidence="2" type="ORF">EU556_13910</name>
</gene>
<dbReference type="Proteomes" id="UP000298337">
    <property type="component" value="Unassembled WGS sequence"/>
</dbReference>
<keyword evidence="2" id="KW-0238">DNA-binding</keyword>
<comment type="caution">
    <text evidence="2">The sequence shown here is derived from an EMBL/GenBank/DDBJ whole genome shotgun (WGS) entry which is preliminary data.</text>
</comment>
<protein>
    <submittedName>
        <fullName evidence="2">DNA-binding protein</fullName>
    </submittedName>
</protein>
<keyword evidence="3" id="KW-1185">Reference proteome</keyword>
<evidence type="ECO:0000313" key="3">
    <source>
        <dbReference type="Proteomes" id="UP000298337"/>
    </source>
</evidence>
<name>A0A4Z0PBC2_9BACT</name>
<feature type="compositionally biased region" description="Basic and acidic residues" evidence="1">
    <location>
        <begin position="67"/>
        <end position="87"/>
    </location>
</feature>
<proteinExistence type="predicted"/>
<dbReference type="GO" id="GO:0003677">
    <property type="term" value="F:DNA binding"/>
    <property type="evidence" value="ECO:0007669"/>
    <property type="project" value="UniProtKB-KW"/>
</dbReference>
<dbReference type="RefSeq" id="WP_135434686.1">
    <property type="nucleotide sequence ID" value="NZ_SRLA01000002.1"/>
</dbReference>
<feature type="region of interest" description="Disordered" evidence="1">
    <location>
        <begin position="65"/>
        <end position="94"/>
    </location>
</feature>
<dbReference type="OrthoDB" id="9892815at2"/>
<sequence length="112" mass="12554">MSALSLSLDFDPKQLATEIFQRQAEAHFASLPPPDPWLTIKQAAAYAQMSALHMSRLIQGRPYRAATADKPERPAVKSKIPHGDTGRRNGIRVRQSEIDKYLSRHAYKKNAA</sequence>
<dbReference type="EMBL" id="SRLA01000002">
    <property type="protein sequence ID" value="TGE08777.1"/>
    <property type="molecule type" value="Genomic_DNA"/>
</dbReference>